<feature type="compositionally biased region" description="Gly residues" evidence="8">
    <location>
        <begin position="663"/>
        <end position="673"/>
    </location>
</feature>
<accession>A0A9W6BXB7</accession>
<feature type="domain" description="Aldehyde dehydrogenase" evidence="9">
    <location>
        <begin position="196"/>
        <end position="503"/>
    </location>
</feature>
<dbReference type="InterPro" id="IPR016162">
    <property type="entry name" value="Ald_DH_N"/>
</dbReference>
<evidence type="ECO:0000313" key="11">
    <source>
        <dbReference type="Proteomes" id="UP001165080"/>
    </source>
</evidence>
<dbReference type="Proteomes" id="UP001165080">
    <property type="component" value="Unassembled WGS sequence"/>
</dbReference>
<proteinExistence type="inferred from homology"/>
<dbReference type="InterPro" id="IPR016161">
    <property type="entry name" value="Ald_DH/histidinol_DH"/>
</dbReference>
<dbReference type="InterPro" id="IPR020593">
    <property type="entry name" value="G-glutamylP_reductase_CS"/>
</dbReference>
<dbReference type="Pfam" id="PF00171">
    <property type="entry name" value="Aldedh"/>
    <property type="match status" value="1"/>
</dbReference>
<sequence>MGGILVDRFGKPVAFREGVAAARKITVQVAISSVARQDGHGFSLALLGTLADQLQLLAALGYDLQLVMSGDKAAADKATHAVQNLLKLKEPVVVVASEHTPEEGALATAAAAGFGSKLLVYLSATPGVEAAEGRIARVYQPAPAPAGTSAAPQPPIVAAAWSAASAADGCPVVLAAVSEPDVLLKLAAGQDVGTLFDPAAAEAAGGSKAAAAASSARDMAVRARAASRKLQAMSSQERSAALLRVADALLAAQDDILKANALDVAEATGRISDSLLQRLVLKPAKISQLAEGIRAIAAQEEPLGKLLRKVEVAEGLILDKVTVPIGVLLVIFEARPDALPQIASLALRSGNGLLLKGGKEATHSNAALHRVIVDAIGPDLGPDLIALVTSREEIENLLALDDVVDLVIPRGSNALVSHIKRNTRIPVLGHADGICHVYVDEAADLDTALRILLDAKTDYPAACNAVEKVLLHRSWVDKGGLQAIQEALQKAGVTVHVGDSLKESLPDLPSAPSARHEYSALAVTLELVDSMESAIDHIHKYGSAHTDCIVTNDGARAEAFLRGVDSACVFHNASTRFADGFRFGLGAEVGISTSRIHARGPVGVEGLLTTKWVLRGDGHIVAKDTGVQFTHRPLTGNAAGGGGGSAAEAAGQGEAQEGRRRQGGGGGPRCVVM</sequence>
<feature type="region of interest" description="Disordered" evidence="8">
    <location>
        <begin position="632"/>
        <end position="673"/>
    </location>
</feature>
<comment type="pathway">
    <text evidence="1">Amino-acid biosynthesis; L-proline biosynthesis; L-glutamate 5-semialdehyde from L-glutamate: step 2/2.</text>
</comment>
<evidence type="ECO:0000259" key="9">
    <source>
        <dbReference type="Pfam" id="PF00171"/>
    </source>
</evidence>
<dbReference type="Gene3D" id="3.40.309.10">
    <property type="entry name" value="Aldehyde Dehydrogenase, Chain A, domain 2"/>
    <property type="match status" value="1"/>
</dbReference>
<keyword evidence="4" id="KW-0641">Proline biosynthesis</keyword>
<dbReference type="EC" id="1.2.1.41" evidence="2"/>
<dbReference type="PANTHER" id="PTHR11063:SF8">
    <property type="entry name" value="DELTA-1-PYRROLINE-5-CARBOXYLATE SYNTHASE"/>
    <property type="match status" value="1"/>
</dbReference>
<evidence type="ECO:0000256" key="2">
    <source>
        <dbReference type="ARBA" id="ARBA00013002"/>
    </source>
</evidence>
<protein>
    <recommendedName>
        <fullName evidence="2">glutamate-5-semialdehyde dehydrogenase</fullName>
        <ecNumber evidence="2">1.2.1.41</ecNumber>
    </recommendedName>
</protein>
<evidence type="ECO:0000256" key="1">
    <source>
        <dbReference type="ARBA" id="ARBA00004985"/>
    </source>
</evidence>
<evidence type="ECO:0000256" key="4">
    <source>
        <dbReference type="ARBA" id="ARBA00022650"/>
    </source>
</evidence>
<dbReference type="SUPFAM" id="SSF53720">
    <property type="entry name" value="ALDH-like"/>
    <property type="match status" value="1"/>
</dbReference>
<dbReference type="InterPro" id="IPR015590">
    <property type="entry name" value="Aldehyde_DH_dom"/>
</dbReference>
<dbReference type="GO" id="GO:0008652">
    <property type="term" value="P:amino acid biosynthetic process"/>
    <property type="evidence" value="ECO:0007669"/>
    <property type="project" value="UniProtKB-KW"/>
</dbReference>
<organism evidence="10 11">
    <name type="scientific">Pleodorina starrii</name>
    <dbReference type="NCBI Taxonomy" id="330485"/>
    <lineage>
        <taxon>Eukaryota</taxon>
        <taxon>Viridiplantae</taxon>
        <taxon>Chlorophyta</taxon>
        <taxon>core chlorophytes</taxon>
        <taxon>Chlorophyceae</taxon>
        <taxon>CS clade</taxon>
        <taxon>Chlamydomonadales</taxon>
        <taxon>Volvocaceae</taxon>
        <taxon>Pleodorina</taxon>
    </lineage>
</organism>
<dbReference type="InterPro" id="IPR000965">
    <property type="entry name" value="GPR_dom"/>
</dbReference>
<evidence type="ECO:0000256" key="8">
    <source>
        <dbReference type="SAM" id="MobiDB-lite"/>
    </source>
</evidence>
<comment type="catalytic activity">
    <reaction evidence="7">
        <text>L-glutamate 5-semialdehyde + phosphate + NADP(+) = L-glutamyl 5-phosphate + NADPH + H(+)</text>
        <dbReference type="Rhea" id="RHEA:19541"/>
        <dbReference type="ChEBI" id="CHEBI:15378"/>
        <dbReference type="ChEBI" id="CHEBI:43474"/>
        <dbReference type="ChEBI" id="CHEBI:57783"/>
        <dbReference type="ChEBI" id="CHEBI:58066"/>
        <dbReference type="ChEBI" id="CHEBI:58274"/>
        <dbReference type="ChEBI" id="CHEBI:58349"/>
        <dbReference type="EC" id="1.2.1.41"/>
    </reaction>
</comment>
<dbReference type="PROSITE" id="PS01223">
    <property type="entry name" value="PROA"/>
    <property type="match status" value="1"/>
</dbReference>
<dbReference type="NCBIfam" id="NF001221">
    <property type="entry name" value="PRK00197.1"/>
    <property type="match status" value="1"/>
</dbReference>
<dbReference type="GO" id="GO:0004350">
    <property type="term" value="F:glutamate-5-semialdehyde dehydrogenase activity"/>
    <property type="evidence" value="ECO:0007669"/>
    <property type="project" value="UniProtKB-EC"/>
</dbReference>
<gene>
    <name evidence="10" type="primary">PLEST007526</name>
    <name evidence="10" type="ORF">PLESTB_001593900</name>
</gene>
<dbReference type="NCBIfam" id="TIGR00407">
    <property type="entry name" value="proA"/>
    <property type="match status" value="1"/>
</dbReference>
<evidence type="ECO:0000313" key="10">
    <source>
        <dbReference type="EMBL" id="GLC60281.1"/>
    </source>
</evidence>
<keyword evidence="3" id="KW-0028">Amino-acid biosynthesis</keyword>
<dbReference type="OrthoDB" id="1934954at2759"/>
<dbReference type="EMBL" id="BRXU01000033">
    <property type="protein sequence ID" value="GLC60281.1"/>
    <property type="molecule type" value="Genomic_DNA"/>
</dbReference>
<evidence type="ECO:0000256" key="3">
    <source>
        <dbReference type="ARBA" id="ARBA00022605"/>
    </source>
</evidence>
<dbReference type="InterPro" id="IPR036393">
    <property type="entry name" value="AceGlu_kinase-like_sf"/>
</dbReference>
<evidence type="ECO:0000256" key="5">
    <source>
        <dbReference type="ARBA" id="ARBA00022857"/>
    </source>
</evidence>
<feature type="compositionally biased region" description="Low complexity" evidence="8">
    <location>
        <begin position="646"/>
        <end position="655"/>
    </location>
</feature>
<comment type="caution">
    <text evidence="10">The sequence shown here is derived from an EMBL/GenBank/DDBJ whole genome shotgun (WGS) entry which is preliminary data.</text>
</comment>
<name>A0A9W6BXB7_9CHLO</name>
<dbReference type="Gene3D" id="3.40.1160.10">
    <property type="entry name" value="Acetylglutamate kinase-like"/>
    <property type="match status" value="1"/>
</dbReference>
<dbReference type="HAMAP" id="MF_00412">
    <property type="entry name" value="ProA"/>
    <property type="match status" value="1"/>
</dbReference>
<dbReference type="Gene3D" id="3.40.605.10">
    <property type="entry name" value="Aldehyde Dehydrogenase, Chain A, domain 1"/>
    <property type="match status" value="1"/>
</dbReference>
<keyword evidence="5" id="KW-0521">NADP</keyword>
<dbReference type="PANTHER" id="PTHR11063">
    <property type="entry name" value="GLUTAMATE SEMIALDEHYDE DEHYDROGENASE"/>
    <property type="match status" value="1"/>
</dbReference>
<keyword evidence="11" id="KW-1185">Reference proteome</keyword>
<keyword evidence="6" id="KW-0560">Oxidoreductase</keyword>
<dbReference type="CDD" id="cd07079">
    <property type="entry name" value="ALDH_F18-19_ProA-GPR"/>
    <property type="match status" value="1"/>
</dbReference>
<reference evidence="10 11" key="1">
    <citation type="journal article" date="2023" name="Commun. Biol.">
        <title>Reorganization of the ancestral sex-determining regions during the evolution of trioecy in Pleodorina starrii.</title>
        <authorList>
            <person name="Takahashi K."/>
            <person name="Suzuki S."/>
            <person name="Kawai-Toyooka H."/>
            <person name="Yamamoto K."/>
            <person name="Hamaji T."/>
            <person name="Ootsuki R."/>
            <person name="Yamaguchi H."/>
            <person name="Kawachi M."/>
            <person name="Higashiyama T."/>
            <person name="Nozaki H."/>
        </authorList>
    </citation>
    <scope>NUCLEOTIDE SEQUENCE [LARGE SCALE GENOMIC DNA]</scope>
    <source>
        <strain evidence="10 11">NIES-4479</strain>
    </source>
</reference>
<evidence type="ECO:0000256" key="7">
    <source>
        <dbReference type="ARBA" id="ARBA00049024"/>
    </source>
</evidence>
<dbReference type="SUPFAM" id="SSF53633">
    <property type="entry name" value="Carbamate kinase-like"/>
    <property type="match status" value="1"/>
</dbReference>
<dbReference type="AlphaFoldDB" id="A0A9W6BXB7"/>
<evidence type="ECO:0000256" key="6">
    <source>
        <dbReference type="ARBA" id="ARBA00023002"/>
    </source>
</evidence>
<dbReference type="InterPro" id="IPR016163">
    <property type="entry name" value="Ald_DH_C"/>
</dbReference>